<keyword evidence="3" id="KW-1185">Reference proteome</keyword>
<organism evidence="2 3">
    <name type="scientific">Pleurodeles waltl</name>
    <name type="common">Iberian ribbed newt</name>
    <dbReference type="NCBI Taxonomy" id="8319"/>
    <lineage>
        <taxon>Eukaryota</taxon>
        <taxon>Metazoa</taxon>
        <taxon>Chordata</taxon>
        <taxon>Craniata</taxon>
        <taxon>Vertebrata</taxon>
        <taxon>Euteleostomi</taxon>
        <taxon>Amphibia</taxon>
        <taxon>Batrachia</taxon>
        <taxon>Caudata</taxon>
        <taxon>Salamandroidea</taxon>
        <taxon>Salamandridae</taxon>
        <taxon>Pleurodelinae</taxon>
        <taxon>Pleurodeles</taxon>
    </lineage>
</organism>
<proteinExistence type="predicted"/>
<gene>
    <name evidence="2" type="ORF">NDU88_001406</name>
</gene>
<feature type="compositionally biased region" description="Basic and acidic residues" evidence="1">
    <location>
        <begin position="53"/>
        <end position="67"/>
    </location>
</feature>
<reference evidence="2" key="1">
    <citation type="journal article" date="2022" name="bioRxiv">
        <title>Sequencing and chromosome-scale assembly of the giantPleurodeles waltlgenome.</title>
        <authorList>
            <person name="Brown T."/>
            <person name="Elewa A."/>
            <person name="Iarovenko S."/>
            <person name="Subramanian E."/>
            <person name="Araus A.J."/>
            <person name="Petzold A."/>
            <person name="Susuki M."/>
            <person name="Suzuki K.-i.T."/>
            <person name="Hayashi T."/>
            <person name="Toyoda A."/>
            <person name="Oliveira C."/>
            <person name="Osipova E."/>
            <person name="Leigh N.D."/>
            <person name="Simon A."/>
            <person name="Yun M.H."/>
        </authorList>
    </citation>
    <scope>NUCLEOTIDE SEQUENCE</scope>
    <source>
        <strain evidence="2">20211129_DDA</strain>
        <tissue evidence="2">Liver</tissue>
    </source>
</reference>
<evidence type="ECO:0000256" key="1">
    <source>
        <dbReference type="SAM" id="MobiDB-lite"/>
    </source>
</evidence>
<dbReference type="EMBL" id="JANPWB010000004">
    <property type="protein sequence ID" value="KAJ1192094.1"/>
    <property type="molecule type" value="Genomic_DNA"/>
</dbReference>
<comment type="caution">
    <text evidence="2">The sequence shown here is derived from an EMBL/GenBank/DDBJ whole genome shotgun (WGS) entry which is preliminary data.</text>
</comment>
<feature type="compositionally biased region" description="Polar residues" evidence="1">
    <location>
        <begin position="13"/>
        <end position="22"/>
    </location>
</feature>
<dbReference type="AlphaFoldDB" id="A0AAV7USQ2"/>
<name>A0AAV7USQ2_PLEWA</name>
<accession>A0AAV7USQ2</accession>
<dbReference type="Proteomes" id="UP001066276">
    <property type="component" value="Chromosome 2_2"/>
</dbReference>
<sequence length="88" mass="9774">MRCTWFPRGSLECNQRSDSTPTVPWGKSRSEKHPQGTSRHLLQCLPSAVARAGRSEERRRRARKEASSEAPTPPEPLLCCGWAGGKEA</sequence>
<evidence type="ECO:0000313" key="3">
    <source>
        <dbReference type="Proteomes" id="UP001066276"/>
    </source>
</evidence>
<feature type="region of interest" description="Disordered" evidence="1">
    <location>
        <begin position="13"/>
        <end position="88"/>
    </location>
</feature>
<evidence type="ECO:0000313" key="2">
    <source>
        <dbReference type="EMBL" id="KAJ1192094.1"/>
    </source>
</evidence>
<protein>
    <submittedName>
        <fullName evidence="2">Uncharacterized protein</fullName>
    </submittedName>
</protein>